<keyword evidence="2" id="KW-1185">Reference proteome</keyword>
<accession>A0A8J5FG77</accession>
<evidence type="ECO:0000313" key="1">
    <source>
        <dbReference type="EMBL" id="KAG6484988.1"/>
    </source>
</evidence>
<dbReference type="AlphaFoldDB" id="A0A8J5FG77"/>
<reference evidence="1 2" key="1">
    <citation type="submission" date="2020-08" db="EMBL/GenBank/DDBJ databases">
        <title>Plant Genome Project.</title>
        <authorList>
            <person name="Zhang R.-G."/>
        </authorList>
    </citation>
    <scope>NUCLEOTIDE SEQUENCE [LARGE SCALE GENOMIC DNA]</scope>
    <source>
        <tissue evidence="1">Rhizome</tissue>
    </source>
</reference>
<comment type="caution">
    <text evidence="1">The sequence shown here is derived from an EMBL/GenBank/DDBJ whole genome shotgun (WGS) entry which is preliminary data.</text>
</comment>
<dbReference type="EMBL" id="JACMSC010000015">
    <property type="protein sequence ID" value="KAG6484988.1"/>
    <property type="molecule type" value="Genomic_DNA"/>
</dbReference>
<gene>
    <name evidence="1" type="ORF">ZIOFF_053514</name>
</gene>
<name>A0A8J5FG77_ZINOF</name>
<sequence>MLSDVDDLGGNTIEDEMTYYPDEAASDLDSYEVLMEGVGIKVCPPAAKSVVESLPSMFFTAEDIARSIAMCAVCKDEFLFELPTDDLQYESWKEMRAAATEEGDEVLQPSVPEA</sequence>
<protein>
    <submittedName>
        <fullName evidence="1">Uncharacterized protein</fullName>
    </submittedName>
</protein>
<proteinExistence type="predicted"/>
<organism evidence="1 2">
    <name type="scientific">Zingiber officinale</name>
    <name type="common">Ginger</name>
    <name type="synonym">Amomum zingiber</name>
    <dbReference type="NCBI Taxonomy" id="94328"/>
    <lineage>
        <taxon>Eukaryota</taxon>
        <taxon>Viridiplantae</taxon>
        <taxon>Streptophyta</taxon>
        <taxon>Embryophyta</taxon>
        <taxon>Tracheophyta</taxon>
        <taxon>Spermatophyta</taxon>
        <taxon>Magnoliopsida</taxon>
        <taxon>Liliopsida</taxon>
        <taxon>Zingiberales</taxon>
        <taxon>Zingiberaceae</taxon>
        <taxon>Zingiber</taxon>
    </lineage>
</organism>
<dbReference type="Proteomes" id="UP000734854">
    <property type="component" value="Unassembled WGS sequence"/>
</dbReference>
<evidence type="ECO:0000313" key="2">
    <source>
        <dbReference type="Proteomes" id="UP000734854"/>
    </source>
</evidence>